<dbReference type="VEuPathDB" id="ToxoDB:cyc_04707"/>
<evidence type="ECO:0000259" key="8">
    <source>
        <dbReference type="Pfam" id="PF16282"/>
    </source>
</evidence>
<comment type="caution">
    <text evidence="9">The sequence shown here is derived from an EMBL/GenBank/DDBJ whole genome shotgun (WGS) entry which is preliminary data.</text>
</comment>
<dbReference type="GO" id="GO:0006281">
    <property type="term" value="P:DNA repair"/>
    <property type="evidence" value="ECO:0007669"/>
    <property type="project" value="InterPro"/>
</dbReference>
<feature type="compositionally biased region" description="Low complexity" evidence="7">
    <location>
        <begin position="608"/>
        <end position="617"/>
    </location>
</feature>
<dbReference type="Proteomes" id="UP000095192">
    <property type="component" value="Unassembled WGS sequence"/>
</dbReference>
<evidence type="ECO:0000313" key="9">
    <source>
        <dbReference type="EMBL" id="OEH78797.1"/>
    </source>
</evidence>
<dbReference type="GO" id="GO:0000122">
    <property type="term" value="P:negative regulation of transcription by RNA polymerase II"/>
    <property type="evidence" value="ECO:0007669"/>
    <property type="project" value="TreeGrafter"/>
</dbReference>
<dbReference type="InterPro" id="IPR027109">
    <property type="entry name" value="Swc4/Dmap1"/>
</dbReference>
<evidence type="ECO:0000256" key="3">
    <source>
        <dbReference type="ARBA" id="ARBA00023015"/>
    </source>
</evidence>
<comment type="subcellular location">
    <subcellularLocation>
        <location evidence="1">Nucleus</location>
    </subcellularLocation>
</comment>
<keyword evidence="10" id="KW-1185">Reference proteome</keyword>
<gene>
    <name evidence="9" type="ORF">cyc_04707</name>
</gene>
<feature type="domain" description="DAMP1 SANT/Myb-like" evidence="8">
    <location>
        <begin position="472"/>
        <end position="548"/>
    </location>
</feature>
<proteinExistence type="predicted"/>
<accession>A0A1D3D5T3</accession>
<evidence type="ECO:0000256" key="6">
    <source>
        <dbReference type="SAM" id="Coils"/>
    </source>
</evidence>
<evidence type="ECO:0000256" key="2">
    <source>
        <dbReference type="ARBA" id="ARBA00022853"/>
    </source>
</evidence>
<dbReference type="GO" id="GO:0003714">
    <property type="term" value="F:transcription corepressor activity"/>
    <property type="evidence" value="ECO:0007669"/>
    <property type="project" value="TreeGrafter"/>
</dbReference>
<keyword evidence="2" id="KW-0156">Chromatin regulator</keyword>
<name>A0A1D3D5T3_9EIME</name>
<dbReference type="Gene3D" id="1.10.510.10">
    <property type="entry name" value="Transferase(Phosphotransferase) domain 1"/>
    <property type="match status" value="1"/>
</dbReference>
<dbReference type="VEuPathDB" id="ToxoDB:LOC34622563"/>
<dbReference type="Pfam" id="PF16282">
    <property type="entry name" value="SANT_DAMP1_like"/>
    <property type="match status" value="1"/>
</dbReference>
<dbReference type="Gene3D" id="1.10.10.60">
    <property type="entry name" value="Homeodomain-like"/>
    <property type="match status" value="1"/>
</dbReference>
<evidence type="ECO:0000256" key="5">
    <source>
        <dbReference type="ARBA" id="ARBA00023242"/>
    </source>
</evidence>
<keyword evidence="4" id="KW-0804">Transcription</keyword>
<dbReference type="InterPro" id="IPR032563">
    <property type="entry name" value="DAMP1_SANT-like"/>
</dbReference>
<dbReference type="PANTHER" id="PTHR12855">
    <property type="entry name" value="DNA METHYLTRANSFERASE 1-ASSOCIATED PROTEIN 1 FAMILY MEMBER"/>
    <property type="match status" value="1"/>
</dbReference>
<protein>
    <submittedName>
        <fullName evidence="9">Myb family DNA-binding domain-containing protein</fullName>
    </submittedName>
</protein>
<keyword evidence="6" id="KW-0175">Coiled coil</keyword>
<reference evidence="9 10" key="1">
    <citation type="journal article" date="2016" name="BMC Genomics">
        <title>Comparative genomics reveals Cyclospora cayetanensis possesses coccidia-like metabolism and invasion components but unique surface antigens.</title>
        <authorList>
            <person name="Liu S."/>
            <person name="Wang L."/>
            <person name="Zheng H."/>
            <person name="Xu Z."/>
            <person name="Roellig D.M."/>
            <person name="Li N."/>
            <person name="Frace M.A."/>
            <person name="Tang K."/>
            <person name="Arrowood M.J."/>
            <person name="Moss D.M."/>
            <person name="Zhang L."/>
            <person name="Feng Y."/>
            <person name="Xiao L."/>
        </authorList>
    </citation>
    <scope>NUCLEOTIDE SEQUENCE [LARGE SCALE GENOMIC DNA]</scope>
    <source>
        <strain evidence="9 10">CHN_HEN01</strain>
    </source>
</reference>
<feature type="region of interest" description="Disordered" evidence="7">
    <location>
        <begin position="589"/>
        <end position="617"/>
    </location>
</feature>
<dbReference type="InParanoid" id="A0A1D3D5T3"/>
<sequence length="617" mass="68370">MSVRLISVMLGTPTPEEWNGLEQLPGYSAFDFSQKRPGALRKVFSSQTPACTDLLSRLLALDPAKRITARDGGCVARCGLQLSPTPTSPRLQHRVAFASCRLQQSQFIKPRLRGTVAAKSTPLLPLRLPHQMLQVGGLLVLLVTLSPCTLLRARLPLLILGEAATIAAEAAQCRRGRLQSFQCTSENARGYSRYNALAKAPYSEVAEGGGALAALSPLRKKGAQQRQPKRQEALKLLERRLISVEGRPFPGAPILGKGTHCRGEVSHYEVSSVLSWNCVSCDSEPRRGEAEGGMAAGGFYKSGNEASAECGGCYGADHLPWPERNHRFPDVCASSPVVLLLLLSKQQQPSPHSPENGANVQYNPGKKNGASSALAPIPSLPVAFRVPSGSSARKSNRSGCISKWRLCAFQNKARGSEGLRLVRWQRVTDAQLQQLRKQQEELRLQGEERLQQMEVNDRLKYFQVDEDAEFVYAKFHIKIQHPPLTQSIYDEAIKGLDASWSYAETRELWNLCESFDLRWAVILDRFSQSGNRSMEDLKSRYFAVARQLTLRVFDERIAKAQAEGAPSSAVQRLKEERGRHPLVRFSYKLKSKQRSAPKRERSSGGFSGNSRFLPKIL</sequence>
<dbReference type="EMBL" id="JROU02000615">
    <property type="protein sequence ID" value="OEH78797.1"/>
    <property type="molecule type" value="Genomic_DNA"/>
</dbReference>
<keyword evidence="3" id="KW-0805">Transcription regulation</keyword>
<keyword evidence="5" id="KW-0539">Nucleus</keyword>
<feature type="coiled-coil region" evidence="6">
    <location>
        <begin position="425"/>
        <end position="456"/>
    </location>
</feature>
<evidence type="ECO:0000256" key="4">
    <source>
        <dbReference type="ARBA" id="ARBA00023163"/>
    </source>
</evidence>
<dbReference type="AlphaFoldDB" id="A0A1D3D5T3"/>
<dbReference type="PANTHER" id="PTHR12855:SF10">
    <property type="entry name" value="DNA METHYLTRANSFERASE 1-ASSOCIATED PROTEIN 1"/>
    <property type="match status" value="1"/>
</dbReference>
<dbReference type="GO" id="GO:0003677">
    <property type="term" value="F:DNA binding"/>
    <property type="evidence" value="ECO:0007669"/>
    <property type="project" value="UniProtKB-KW"/>
</dbReference>
<evidence type="ECO:0000256" key="7">
    <source>
        <dbReference type="SAM" id="MobiDB-lite"/>
    </source>
</evidence>
<keyword evidence="9" id="KW-0238">DNA-binding</keyword>
<dbReference type="GO" id="GO:0035267">
    <property type="term" value="C:NuA4 histone acetyltransferase complex"/>
    <property type="evidence" value="ECO:0007669"/>
    <property type="project" value="InterPro"/>
</dbReference>
<dbReference type="GO" id="GO:0000812">
    <property type="term" value="C:Swr1 complex"/>
    <property type="evidence" value="ECO:0007669"/>
    <property type="project" value="TreeGrafter"/>
</dbReference>
<evidence type="ECO:0000313" key="10">
    <source>
        <dbReference type="Proteomes" id="UP000095192"/>
    </source>
</evidence>
<feature type="region of interest" description="Disordered" evidence="7">
    <location>
        <begin position="346"/>
        <end position="372"/>
    </location>
</feature>
<dbReference type="GO" id="GO:0006338">
    <property type="term" value="P:chromatin remodeling"/>
    <property type="evidence" value="ECO:0007669"/>
    <property type="project" value="InterPro"/>
</dbReference>
<organism evidence="9 10">
    <name type="scientific">Cyclospora cayetanensis</name>
    <dbReference type="NCBI Taxonomy" id="88456"/>
    <lineage>
        <taxon>Eukaryota</taxon>
        <taxon>Sar</taxon>
        <taxon>Alveolata</taxon>
        <taxon>Apicomplexa</taxon>
        <taxon>Conoidasida</taxon>
        <taxon>Coccidia</taxon>
        <taxon>Eucoccidiorida</taxon>
        <taxon>Eimeriorina</taxon>
        <taxon>Eimeriidae</taxon>
        <taxon>Cyclospora</taxon>
    </lineage>
</organism>
<evidence type="ECO:0000256" key="1">
    <source>
        <dbReference type="ARBA" id="ARBA00004123"/>
    </source>
</evidence>